<dbReference type="InterPro" id="IPR001915">
    <property type="entry name" value="Peptidase_M48"/>
</dbReference>
<dbReference type="GO" id="GO:0006508">
    <property type="term" value="P:proteolysis"/>
    <property type="evidence" value="ECO:0007669"/>
    <property type="project" value="UniProtKB-KW"/>
</dbReference>
<feature type="domain" description="Peptidase M48" evidence="13">
    <location>
        <begin position="390"/>
        <end position="588"/>
    </location>
</feature>
<sequence>MSIRFQCPKCEKVLRASEAHAGKVATCKQCQTKLRVPTPKTSPVSQPAGTGANLASPTKLPSSTKVKPSASSEPSSHFEPSAGSTTSGKATRRPAPSPEPASGETDSLFGDLPEFQTFDQPVAKPRSVDDEFREAMTAGTQTHYDGQSPPTSSQDPPVTGFDTAAAKTPNEAASFVDSTSPVAAVGADGGDVWESMTAAVDVAVKRQLKTNAAVNAPKISVAQVKAAFAGELQDFDRGEGAKFQAICVAASMILLPIAFVISVIVYTAVVFALPFGALPISFATFMKYGGVIVYPLMLVLMFALWIPVFSLIGAILSLAFASSEPDEDARTLTQEDQPVMYEFVTLICEKVGAPAPSRIDLDSNFNASASFRNGWMSFGKNELVLKLGVPLIASQSAAQLGSVIAHEFGHFRQGSGMRSTYLVRSLTGWFFERAFLGQLRADLIDYYQDAEESNDSILAVFSFIGWLGRKIMLCFGYLGHMLAGSLSREMEYDADRHAVHVAGTKNFIESMANIERFGVAHGLTIENLRMLYVSSGVLIENIPRFMIYIGDTMSNGVVRRIADEKQKEKQDRFDTHPPTRDRVNAAKELNQAGVLKMPRPASDLVRNWTSVCESTTLEFYSQVIGEPIEKNQTTRLENVLKAEHKILLDSRPAT</sequence>
<evidence type="ECO:0000256" key="9">
    <source>
        <dbReference type="ARBA" id="ARBA00023049"/>
    </source>
</evidence>
<evidence type="ECO:0000256" key="12">
    <source>
        <dbReference type="SAM" id="Phobius"/>
    </source>
</evidence>
<dbReference type="RefSeq" id="WP_184309138.1">
    <property type="nucleotide sequence ID" value="NZ_JACHXU010000031.1"/>
</dbReference>
<proteinExistence type="predicted"/>
<evidence type="ECO:0000256" key="5">
    <source>
        <dbReference type="ARBA" id="ARBA00022723"/>
    </source>
</evidence>
<keyword evidence="7" id="KW-0862">Zinc</keyword>
<accession>A0A7W5E6C9</accession>
<dbReference type="EMBL" id="JACHXU010000031">
    <property type="protein sequence ID" value="MBB3210062.1"/>
    <property type="molecule type" value="Genomic_DNA"/>
</dbReference>
<evidence type="ECO:0000313" key="15">
    <source>
        <dbReference type="Proteomes" id="UP000536179"/>
    </source>
</evidence>
<keyword evidence="8 12" id="KW-1133">Transmembrane helix</keyword>
<keyword evidence="9" id="KW-0482">Metalloprotease</keyword>
<keyword evidence="2" id="KW-1003">Cell membrane</keyword>
<evidence type="ECO:0000256" key="6">
    <source>
        <dbReference type="ARBA" id="ARBA00022801"/>
    </source>
</evidence>
<keyword evidence="5" id="KW-0479">Metal-binding</keyword>
<feature type="transmembrane region" description="Helical" evidence="12">
    <location>
        <begin position="253"/>
        <end position="280"/>
    </location>
</feature>
<evidence type="ECO:0000256" key="11">
    <source>
        <dbReference type="SAM" id="MobiDB-lite"/>
    </source>
</evidence>
<comment type="caution">
    <text evidence="14">The sequence shown here is derived from an EMBL/GenBank/DDBJ whole genome shotgun (WGS) entry which is preliminary data.</text>
</comment>
<protein>
    <submittedName>
        <fullName evidence="14">Zn-dependent protease with chaperone function</fullName>
    </submittedName>
</protein>
<evidence type="ECO:0000256" key="3">
    <source>
        <dbReference type="ARBA" id="ARBA00022670"/>
    </source>
</evidence>
<evidence type="ECO:0000313" key="14">
    <source>
        <dbReference type="EMBL" id="MBB3210062.1"/>
    </source>
</evidence>
<dbReference type="InterPro" id="IPR050083">
    <property type="entry name" value="HtpX_protease"/>
</dbReference>
<dbReference type="PANTHER" id="PTHR43221">
    <property type="entry name" value="PROTEASE HTPX"/>
    <property type="match status" value="1"/>
</dbReference>
<evidence type="ECO:0000259" key="13">
    <source>
        <dbReference type="Pfam" id="PF01435"/>
    </source>
</evidence>
<keyword evidence="3 14" id="KW-0645">Protease</keyword>
<keyword evidence="4 12" id="KW-0812">Transmembrane</keyword>
<evidence type="ECO:0000256" key="4">
    <source>
        <dbReference type="ARBA" id="ARBA00022692"/>
    </source>
</evidence>
<dbReference type="PANTHER" id="PTHR43221:SF2">
    <property type="entry name" value="PROTEASE HTPX HOMOLOG"/>
    <property type="match status" value="1"/>
</dbReference>
<dbReference type="GO" id="GO:0046872">
    <property type="term" value="F:metal ion binding"/>
    <property type="evidence" value="ECO:0007669"/>
    <property type="project" value="UniProtKB-KW"/>
</dbReference>
<keyword evidence="15" id="KW-1185">Reference proteome</keyword>
<evidence type="ECO:0000256" key="1">
    <source>
        <dbReference type="ARBA" id="ARBA00001947"/>
    </source>
</evidence>
<evidence type="ECO:0000256" key="10">
    <source>
        <dbReference type="ARBA" id="ARBA00023136"/>
    </source>
</evidence>
<evidence type="ECO:0000256" key="7">
    <source>
        <dbReference type="ARBA" id="ARBA00022833"/>
    </source>
</evidence>
<dbReference type="AlphaFoldDB" id="A0A7W5E6C9"/>
<dbReference type="CDD" id="cd07328">
    <property type="entry name" value="M48_Ste24p_like"/>
    <property type="match status" value="1"/>
</dbReference>
<evidence type="ECO:0000256" key="8">
    <source>
        <dbReference type="ARBA" id="ARBA00022989"/>
    </source>
</evidence>
<gene>
    <name evidence="14" type="ORF">FHS27_005908</name>
</gene>
<feature type="compositionally biased region" description="Polar residues" evidence="11">
    <location>
        <begin position="39"/>
        <end position="75"/>
    </location>
</feature>
<feature type="transmembrane region" description="Helical" evidence="12">
    <location>
        <begin position="292"/>
        <end position="320"/>
    </location>
</feature>
<comment type="cofactor">
    <cofactor evidence="1">
        <name>Zn(2+)</name>
        <dbReference type="ChEBI" id="CHEBI:29105"/>
    </cofactor>
</comment>
<reference evidence="14 15" key="1">
    <citation type="submission" date="2020-08" db="EMBL/GenBank/DDBJ databases">
        <title>Genomic Encyclopedia of Type Strains, Phase III (KMG-III): the genomes of soil and plant-associated and newly described type strains.</title>
        <authorList>
            <person name="Whitman W."/>
        </authorList>
    </citation>
    <scope>NUCLEOTIDE SEQUENCE [LARGE SCALE GENOMIC DNA]</scope>
    <source>
        <strain evidence="14 15">CECT 8075</strain>
    </source>
</reference>
<keyword evidence="10 12" id="KW-0472">Membrane</keyword>
<dbReference type="Pfam" id="PF01435">
    <property type="entry name" value="Peptidase_M48"/>
    <property type="match status" value="1"/>
</dbReference>
<feature type="compositionally biased region" description="Polar residues" evidence="11">
    <location>
        <begin position="138"/>
        <end position="156"/>
    </location>
</feature>
<keyword evidence="6" id="KW-0378">Hydrolase</keyword>
<dbReference type="GO" id="GO:0004222">
    <property type="term" value="F:metalloendopeptidase activity"/>
    <property type="evidence" value="ECO:0007669"/>
    <property type="project" value="InterPro"/>
</dbReference>
<dbReference type="Gene3D" id="3.30.2010.10">
    <property type="entry name" value="Metalloproteases ('zincins'), catalytic domain"/>
    <property type="match status" value="1"/>
</dbReference>
<name>A0A7W5E6C9_9BACT</name>
<organism evidence="14 15">
    <name type="scientific">Aporhodopirellula rubra</name>
    <dbReference type="NCBI Taxonomy" id="980271"/>
    <lineage>
        <taxon>Bacteria</taxon>
        <taxon>Pseudomonadati</taxon>
        <taxon>Planctomycetota</taxon>
        <taxon>Planctomycetia</taxon>
        <taxon>Pirellulales</taxon>
        <taxon>Pirellulaceae</taxon>
        <taxon>Aporhodopirellula</taxon>
    </lineage>
</organism>
<evidence type="ECO:0000256" key="2">
    <source>
        <dbReference type="ARBA" id="ARBA00022475"/>
    </source>
</evidence>
<dbReference type="Proteomes" id="UP000536179">
    <property type="component" value="Unassembled WGS sequence"/>
</dbReference>
<feature type="region of interest" description="Disordered" evidence="11">
    <location>
        <begin position="32"/>
        <end position="160"/>
    </location>
</feature>